<feature type="site" description="Transition state stabilizer" evidence="14">
    <location>
        <position position="15"/>
    </location>
</feature>
<feature type="site" description="Transition state stabilizer" evidence="14">
    <location>
        <position position="357"/>
    </location>
</feature>
<keyword evidence="11 14" id="KW-0414">Isoprene biosynthesis</keyword>
<dbReference type="HAMAP" id="MF_00107">
    <property type="entry name" value="IspF"/>
    <property type="match status" value="1"/>
</dbReference>
<dbReference type="NCBIfam" id="NF006899">
    <property type="entry name" value="PRK09382.1"/>
    <property type="match status" value="1"/>
</dbReference>
<keyword evidence="17" id="KW-1185">Reference proteome</keyword>
<organism evidence="16 17">
    <name type="scientific">Brevundimonas mediterranea</name>
    <dbReference type="NCBI Taxonomy" id="74329"/>
    <lineage>
        <taxon>Bacteria</taxon>
        <taxon>Pseudomonadati</taxon>
        <taxon>Pseudomonadota</taxon>
        <taxon>Alphaproteobacteria</taxon>
        <taxon>Caulobacterales</taxon>
        <taxon>Caulobacteraceae</taxon>
        <taxon>Brevundimonas</taxon>
    </lineage>
</organism>
<evidence type="ECO:0000256" key="13">
    <source>
        <dbReference type="ARBA" id="ARBA00023268"/>
    </source>
</evidence>
<comment type="pathway">
    <text evidence="4 14">Isoprenoid biosynthesis; isopentenyl diphosphate biosynthesis via DXP pathway; isopentenyl diphosphate from 1-deoxy-D-xylulose 5-phosphate: step 4/6.</text>
</comment>
<comment type="pathway">
    <text evidence="5 14">Isoprenoid biosynthesis; isopentenyl diphosphate biosynthesis via DXP pathway; isopentenyl diphosphate from 1-deoxy-D-xylulose 5-phosphate: step 2/6.</text>
</comment>
<feature type="binding site" evidence="14">
    <location>
        <position position="232"/>
    </location>
    <ligand>
        <name>a divalent metal cation</name>
        <dbReference type="ChEBI" id="CHEBI:60240"/>
    </ligand>
</feature>
<dbReference type="InterPro" id="IPR029044">
    <property type="entry name" value="Nucleotide-diphossugar_trans"/>
</dbReference>
<dbReference type="CDD" id="cd02516">
    <property type="entry name" value="CDP-ME_synthetase"/>
    <property type="match status" value="1"/>
</dbReference>
<dbReference type="GO" id="GO:0016114">
    <property type="term" value="P:terpenoid biosynthetic process"/>
    <property type="evidence" value="ECO:0007669"/>
    <property type="project" value="InterPro"/>
</dbReference>
<sequence length="384" mass="40001">MSFSGIIVAAGSGSRAGGDKQWRALGGKPVLRWSAEALLNAGADELVVVVAAGAEDRAAETLAGLSNWRTVTGGGVRAASVSAGLAALTCCPDRPVLIHDAARPLLDRAVIDRLIAALDHADGALPALPVADSLRRGADSLMAGVVERDGLWRAQTPQAFRRDTIEAAYAAWTGTEAPTDEAAVVQGHGGRVALVEGDPRLMKLTYPEDFAMAEALLSQQTRYQTRIGSGYDVHRWGPGGSVWLCGIEVPHDQTLIGHSDADAGLHALTDALLGAIAEGDIGDHFPPTDPKWKGASSDLFLLHAAQLVAARGGRIVNVDVTLICERPKVKPHRQAMRERIAGLLALPLDAVSVKATTTEGLGFTGRGEGLAAQAVATVETPVSA</sequence>
<dbReference type="AlphaFoldDB" id="A0A7Z9C862"/>
<dbReference type="InterPro" id="IPR034683">
    <property type="entry name" value="IspD/TarI"/>
</dbReference>
<dbReference type="GO" id="GO:0019288">
    <property type="term" value="P:isopentenyl diphosphate biosynthetic process, methylerythritol 4-phosphate pathway"/>
    <property type="evidence" value="ECO:0007669"/>
    <property type="project" value="UniProtKB-UniRule"/>
</dbReference>
<dbReference type="InterPro" id="IPR036571">
    <property type="entry name" value="MECDP_synthase_sf"/>
</dbReference>
<keyword evidence="8 14" id="KW-0808">Transferase</keyword>
<evidence type="ECO:0000313" key="16">
    <source>
        <dbReference type="EMBL" id="VDC51679.1"/>
    </source>
</evidence>
<feature type="binding site" evidence="14">
    <location>
        <begin position="258"/>
        <end position="259"/>
    </location>
    <ligand>
        <name>4-CDP-2-C-methyl-D-erythritol 2-phosphate</name>
        <dbReference type="ChEBI" id="CHEBI:57919"/>
    </ligand>
</feature>
<evidence type="ECO:0000259" key="15">
    <source>
        <dbReference type="Pfam" id="PF02542"/>
    </source>
</evidence>
<evidence type="ECO:0000256" key="2">
    <source>
        <dbReference type="ARBA" id="ARBA00001282"/>
    </source>
</evidence>
<dbReference type="GO" id="GO:0046872">
    <property type="term" value="F:metal ion binding"/>
    <property type="evidence" value="ECO:0007669"/>
    <property type="project" value="UniProtKB-KW"/>
</dbReference>
<evidence type="ECO:0000256" key="7">
    <source>
        <dbReference type="ARBA" id="ARBA00009789"/>
    </source>
</evidence>
<proteinExistence type="inferred from homology"/>
<dbReference type="InterPro" id="IPR026596">
    <property type="entry name" value="IspD/F"/>
</dbReference>
<evidence type="ECO:0000256" key="14">
    <source>
        <dbReference type="HAMAP-Rule" id="MF_01520"/>
    </source>
</evidence>
<dbReference type="EC" id="2.7.7.60" evidence="14"/>
<keyword evidence="10 14" id="KW-0479">Metal-binding</keyword>
<comment type="similarity">
    <text evidence="14">In the C-terminal section; belongs to the IspF family.</text>
</comment>
<comment type="similarity">
    <text evidence="14">In the N-terminal section; belongs to the IspD/TarI cytidylyltransferase family. IspD subfamily.</text>
</comment>
<evidence type="ECO:0000256" key="3">
    <source>
        <dbReference type="ARBA" id="ARBA00001968"/>
    </source>
</evidence>
<keyword evidence="9 14" id="KW-0548">Nucleotidyltransferase</keyword>
<dbReference type="PROSITE" id="PS01350">
    <property type="entry name" value="ISPF"/>
    <property type="match status" value="1"/>
</dbReference>
<evidence type="ECO:0000256" key="5">
    <source>
        <dbReference type="ARBA" id="ARBA00004787"/>
    </source>
</evidence>
<evidence type="ECO:0000256" key="1">
    <source>
        <dbReference type="ARBA" id="ARBA00000200"/>
    </source>
</evidence>
<dbReference type="InterPro" id="IPR020555">
    <property type="entry name" value="MECDP_synthase_CS"/>
</dbReference>
<dbReference type="GO" id="GO:0050518">
    <property type="term" value="F:2-C-methyl-D-erythritol 4-phosphate cytidylyltransferase activity"/>
    <property type="evidence" value="ECO:0007669"/>
    <property type="project" value="UniProtKB-UniRule"/>
</dbReference>
<dbReference type="Pfam" id="PF02542">
    <property type="entry name" value="YgbB"/>
    <property type="match status" value="1"/>
</dbReference>
<protein>
    <recommendedName>
        <fullName evidence="14">Bifunctional enzyme IspD/IspF</fullName>
    </recommendedName>
    <domain>
        <recommendedName>
            <fullName evidence="14">2-C-methyl-D-erythritol 4-phosphate cytidylyltransferase</fullName>
            <ecNumber evidence="14">2.7.7.60</ecNumber>
        </recommendedName>
        <alternativeName>
            <fullName evidence="14">4-diphosphocytidyl-2C-methyl-D-erythritol synthase</fullName>
        </alternativeName>
        <alternativeName>
            <fullName evidence="14">MEP cytidylyltransferase</fullName>
            <shortName evidence="14">MCT</shortName>
        </alternativeName>
    </domain>
    <domain>
        <recommendedName>
            <fullName evidence="14">2-C-methyl-D-erythritol 2,4-cyclodiphosphate synthase</fullName>
            <shortName evidence="14">MECDP-synthase</shortName>
            <shortName evidence="14">MECPP-synthase</shortName>
            <shortName evidence="14">MECPS</shortName>
            <ecNumber evidence="14">4.6.1.12</ecNumber>
        </recommendedName>
    </domain>
</protein>
<feature type="binding site" evidence="14">
    <location>
        <position position="363"/>
    </location>
    <ligand>
        <name>4-CDP-2-C-methyl-D-erythritol 2-phosphate</name>
        <dbReference type="ChEBI" id="CHEBI:57919"/>
    </ligand>
</feature>
<comment type="similarity">
    <text evidence="7">Belongs to the IspD/TarI cytidylyltransferase family. IspD subfamily.</text>
</comment>
<feature type="region of interest" description="2-C-methyl-D-erythritol 4-phosphate cytidylyltransferase" evidence="14">
    <location>
        <begin position="1"/>
        <end position="225"/>
    </location>
</feature>
<dbReference type="EC" id="4.6.1.12" evidence="14"/>
<keyword evidence="12 14" id="KW-0456">Lyase</keyword>
<evidence type="ECO:0000313" key="17">
    <source>
        <dbReference type="Proteomes" id="UP000289220"/>
    </source>
</evidence>
<dbReference type="NCBIfam" id="TIGR00453">
    <property type="entry name" value="ispD"/>
    <property type="match status" value="1"/>
</dbReference>
<dbReference type="SUPFAM" id="SSF53448">
    <property type="entry name" value="Nucleotide-diphospho-sugar transferases"/>
    <property type="match status" value="1"/>
</dbReference>
<dbReference type="HAMAP" id="MF_00108">
    <property type="entry name" value="IspD"/>
    <property type="match status" value="1"/>
</dbReference>
<dbReference type="SUPFAM" id="SSF69765">
    <property type="entry name" value="IpsF-like"/>
    <property type="match status" value="1"/>
</dbReference>
<dbReference type="Gene3D" id="3.90.550.10">
    <property type="entry name" value="Spore Coat Polysaccharide Biosynthesis Protein SpsA, Chain A"/>
    <property type="match status" value="1"/>
</dbReference>
<name>A0A7Z9C862_9CAUL</name>
<accession>A0A7Z9C862</accession>
<evidence type="ECO:0000256" key="11">
    <source>
        <dbReference type="ARBA" id="ARBA00023229"/>
    </source>
</evidence>
<feature type="site" description="Positions MEP for the nucleophilic attack" evidence="14">
    <location>
        <position position="148"/>
    </location>
</feature>
<dbReference type="FunFam" id="3.30.1330.50:FF:000003">
    <property type="entry name" value="2-C-methyl-D-erythritol 2,4-cyclodiphosphate synthase"/>
    <property type="match status" value="1"/>
</dbReference>
<keyword evidence="13 14" id="KW-0511">Multifunctional enzyme</keyword>
<dbReference type="Proteomes" id="UP000289220">
    <property type="component" value="Unassembled WGS sequence"/>
</dbReference>
<dbReference type="InterPro" id="IPR018294">
    <property type="entry name" value="ISPD_synthase_CS"/>
</dbReference>
<feature type="binding site" evidence="14">
    <location>
        <position position="266"/>
    </location>
    <ligand>
        <name>a divalent metal cation</name>
        <dbReference type="ChEBI" id="CHEBI:60240"/>
    </ligand>
</feature>
<dbReference type="InterPro" id="IPR003526">
    <property type="entry name" value="MECDP_synthase"/>
</dbReference>
<comment type="function">
    <text evidence="14">Bifunctional enzyme that catalyzes the formation of 4-diphosphocytidyl-2-C-methyl-D-erythritol from CTP and 2-C-methyl-D-erythritol 4-phosphate (MEP) (IspD), and catalyzes the conversion of 4-diphosphocytidyl-2-C-methyl-D-erythritol 2-phosphate (CDP-ME2P) to 2-C-methyl-D-erythritol 2,4-cyclodiphosphate (ME-CPP) with a corresponding release of cytidine 5-monophosphate (CMP) (IspF).</text>
</comment>
<comment type="caution">
    <text evidence="14">Lacks conserved residue(s) required for the propagation of feature annotation.</text>
</comment>
<reference evidence="16 17" key="1">
    <citation type="submission" date="2018-11" db="EMBL/GenBank/DDBJ databases">
        <authorList>
            <person name="Peiro R."/>
            <person name="Begona"/>
            <person name="Cbmso G."/>
            <person name="Lopez M."/>
            <person name="Gonzalez S."/>
            <person name="Sacristan E."/>
            <person name="Castillo E."/>
        </authorList>
    </citation>
    <scope>NUCLEOTIDE SEQUENCE [LARGE SCALE GENOMIC DNA]</scope>
    <source>
        <strain evidence="16">Brev_genome</strain>
    </source>
</reference>
<dbReference type="PROSITE" id="PS01295">
    <property type="entry name" value="ISPD"/>
    <property type="match status" value="1"/>
</dbReference>
<feature type="binding site" evidence="14">
    <location>
        <begin position="280"/>
        <end position="282"/>
    </location>
    <ligand>
        <name>4-CDP-2-C-methyl-D-erythritol 2-phosphate</name>
        <dbReference type="ChEBI" id="CHEBI:57919"/>
    </ligand>
</feature>
<feature type="binding site" evidence="14">
    <location>
        <begin position="232"/>
        <end position="234"/>
    </location>
    <ligand>
        <name>4-CDP-2-C-methyl-D-erythritol 2-phosphate</name>
        <dbReference type="ChEBI" id="CHEBI:57919"/>
    </ligand>
</feature>
<dbReference type="PANTHER" id="PTHR43181">
    <property type="entry name" value="2-C-METHYL-D-ERYTHRITOL 2,4-CYCLODIPHOSPHATE SYNTHASE, CHLOROPLASTIC"/>
    <property type="match status" value="1"/>
</dbReference>
<feature type="binding site" evidence="14">
    <location>
        <begin position="356"/>
        <end position="359"/>
    </location>
    <ligand>
        <name>4-CDP-2-C-methyl-D-erythritol 2-phosphate</name>
        <dbReference type="ChEBI" id="CHEBI:57919"/>
    </ligand>
</feature>
<dbReference type="PANTHER" id="PTHR43181:SF1">
    <property type="entry name" value="2-C-METHYL-D-ERYTHRITOL 2,4-CYCLODIPHOSPHATE SYNTHASE, CHLOROPLASTIC"/>
    <property type="match status" value="1"/>
</dbReference>
<comment type="caution">
    <text evidence="16">The sequence shown here is derived from an EMBL/GenBank/DDBJ whole genome shotgun (WGS) entry which is preliminary data.</text>
</comment>
<evidence type="ECO:0000256" key="10">
    <source>
        <dbReference type="ARBA" id="ARBA00022723"/>
    </source>
</evidence>
<evidence type="ECO:0000256" key="4">
    <source>
        <dbReference type="ARBA" id="ARBA00004709"/>
    </source>
</evidence>
<dbReference type="EMBL" id="UXHF01000007">
    <property type="protein sequence ID" value="VDC51679.1"/>
    <property type="molecule type" value="Genomic_DNA"/>
</dbReference>
<dbReference type="UniPathway" id="UPA00056">
    <property type="reaction ID" value="UER00093"/>
</dbReference>
<evidence type="ECO:0000256" key="8">
    <source>
        <dbReference type="ARBA" id="ARBA00022679"/>
    </source>
</evidence>
<feature type="site" description="Transition state stabilizer" evidence="14">
    <location>
        <position position="258"/>
    </location>
</feature>
<dbReference type="HAMAP" id="MF_01520">
    <property type="entry name" value="IspDF"/>
    <property type="match status" value="1"/>
</dbReference>
<dbReference type="CDD" id="cd00554">
    <property type="entry name" value="MECDP_synthase"/>
    <property type="match status" value="1"/>
</dbReference>
<feature type="site" description="Positions MEP for the nucleophilic attack" evidence="14">
    <location>
        <position position="203"/>
    </location>
</feature>
<evidence type="ECO:0000256" key="6">
    <source>
        <dbReference type="ARBA" id="ARBA00008480"/>
    </source>
</evidence>
<comment type="catalytic activity">
    <reaction evidence="2 14">
        <text>2-C-methyl-D-erythritol 4-phosphate + CTP + H(+) = 4-CDP-2-C-methyl-D-erythritol + diphosphate</text>
        <dbReference type="Rhea" id="RHEA:13429"/>
        <dbReference type="ChEBI" id="CHEBI:15378"/>
        <dbReference type="ChEBI" id="CHEBI:33019"/>
        <dbReference type="ChEBI" id="CHEBI:37563"/>
        <dbReference type="ChEBI" id="CHEBI:57823"/>
        <dbReference type="ChEBI" id="CHEBI:58262"/>
        <dbReference type="EC" id="2.7.7.60"/>
    </reaction>
</comment>
<feature type="binding site" evidence="14">
    <location>
        <position position="234"/>
    </location>
    <ligand>
        <name>a divalent metal cation</name>
        <dbReference type="ChEBI" id="CHEBI:60240"/>
    </ligand>
</feature>
<dbReference type="RefSeq" id="WP_154725518.1">
    <property type="nucleotide sequence ID" value="NZ_UXHF01000007.1"/>
</dbReference>
<feature type="site" description="Transition state stabilizer" evidence="14">
    <location>
        <position position="20"/>
    </location>
</feature>
<gene>
    <name evidence="14 16" type="primary">ispDF</name>
    <name evidence="16" type="ORF">BREV_BREV_00605</name>
</gene>
<dbReference type="Gene3D" id="3.30.1330.50">
    <property type="entry name" value="2-C-methyl-D-erythritol 2,4-cyclodiphosphate synthase"/>
    <property type="match status" value="1"/>
</dbReference>
<dbReference type="InterPro" id="IPR001228">
    <property type="entry name" value="IspD"/>
</dbReference>
<comment type="cofactor">
    <cofactor evidence="3 14">
        <name>a divalent metal cation</name>
        <dbReference type="ChEBI" id="CHEBI:60240"/>
    </cofactor>
</comment>
<feature type="binding site" evidence="14">
    <location>
        <position position="366"/>
    </location>
    <ligand>
        <name>4-CDP-2-C-methyl-D-erythritol 2-phosphate</name>
        <dbReference type="ChEBI" id="CHEBI:57919"/>
    </ligand>
</feature>
<comment type="catalytic activity">
    <reaction evidence="1 14">
        <text>4-CDP-2-C-methyl-D-erythritol 2-phosphate = 2-C-methyl-D-erythritol 2,4-cyclic diphosphate + CMP</text>
        <dbReference type="Rhea" id="RHEA:23864"/>
        <dbReference type="ChEBI" id="CHEBI:57919"/>
        <dbReference type="ChEBI" id="CHEBI:58483"/>
        <dbReference type="ChEBI" id="CHEBI:60377"/>
        <dbReference type="EC" id="4.6.1.12"/>
    </reaction>
</comment>
<feature type="region of interest" description="2-C-methyl-D-erythritol 2,4-cyclodiphosphate synthase" evidence="14">
    <location>
        <begin position="226"/>
        <end position="384"/>
    </location>
</feature>
<evidence type="ECO:0000256" key="9">
    <source>
        <dbReference type="ARBA" id="ARBA00022695"/>
    </source>
</evidence>
<comment type="similarity">
    <text evidence="6">Belongs to the IspF family.</text>
</comment>
<dbReference type="GO" id="GO:0008685">
    <property type="term" value="F:2-C-methyl-D-erythritol 2,4-cyclodiphosphate synthase activity"/>
    <property type="evidence" value="ECO:0007669"/>
    <property type="project" value="UniProtKB-UniRule"/>
</dbReference>
<dbReference type="NCBIfam" id="TIGR00151">
    <property type="entry name" value="ispF"/>
    <property type="match status" value="1"/>
</dbReference>
<evidence type="ECO:0000256" key="12">
    <source>
        <dbReference type="ARBA" id="ARBA00023239"/>
    </source>
</evidence>
<dbReference type="Pfam" id="PF01128">
    <property type="entry name" value="IspD"/>
    <property type="match status" value="1"/>
</dbReference>
<feature type="domain" description="2-C-methyl-D-erythritol 2,4-cyclodiphosphate synthase" evidence="15">
    <location>
        <begin position="226"/>
        <end position="378"/>
    </location>
</feature>